<dbReference type="InterPro" id="IPR029068">
    <property type="entry name" value="Glyas_Bleomycin-R_OHBP_Dase"/>
</dbReference>
<dbReference type="PROSITE" id="PS51819">
    <property type="entry name" value="VOC"/>
    <property type="match status" value="1"/>
</dbReference>
<dbReference type="Pfam" id="PF12681">
    <property type="entry name" value="Glyoxalase_2"/>
    <property type="match status" value="1"/>
</dbReference>
<gene>
    <name evidence="2" type="ORF">ACFFGA_12125</name>
</gene>
<dbReference type="Gene3D" id="3.10.180.10">
    <property type="entry name" value="2,3-Dihydroxybiphenyl 1,2-Dioxygenase, domain 1"/>
    <property type="match status" value="1"/>
</dbReference>
<feature type="domain" description="VOC" evidence="1">
    <location>
        <begin position="2"/>
        <end position="113"/>
    </location>
</feature>
<dbReference type="SUPFAM" id="SSF54593">
    <property type="entry name" value="Glyoxalase/Bleomycin resistance protein/Dihydroxybiphenyl dioxygenase"/>
    <property type="match status" value="1"/>
</dbReference>
<organism evidence="2 3">
    <name type="scientific">Winogradskyella pulchriflava</name>
    <dbReference type="NCBI Taxonomy" id="1110688"/>
    <lineage>
        <taxon>Bacteria</taxon>
        <taxon>Pseudomonadati</taxon>
        <taxon>Bacteroidota</taxon>
        <taxon>Flavobacteriia</taxon>
        <taxon>Flavobacteriales</taxon>
        <taxon>Flavobacteriaceae</taxon>
        <taxon>Winogradskyella</taxon>
    </lineage>
</organism>
<dbReference type="InterPro" id="IPR025870">
    <property type="entry name" value="Glyoxalase-like_dom"/>
</dbReference>
<evidence type="ECO:0000313" key="2">
    <source>
        <dbReference type="EMBL" id="MFC0605307.1"/>
    </source>
</evidence>
<dbReference type="InterPro" id="IPR037523">
    <property type="entry name" value="VOC_core"/>
</dbReference>
<name>A0ABV6QBP8_9FLAO</name>
<reference evidence="2 3" key="1">
    <citation type="submission" date="2024-09" db="EMBL/GenBank/DDBJ databases">
        <authorList>
            <person name="Sun Q."/>
            <person name="Mori K."/>
        </authorList>
    </citation>
    <scope>NUCLEOTIDE SEQUENCE [LARGE SCALE GENOMIC DNA]</scope>
    <source>
        <strain evidence="2 3">NCAIM B.02481</strain>
    </source>
</reference>
<dbReference type="EMBL" id="JBHLTQ010000006">
    <property type="protein sequence ID" value="MFC0605307.1"/>
    <property type="molecule type" value="Genomic_DNA"/>
</dbReference>
<dbReference type="Proteomes" id="UP001589832">
    <property type="component" value="Unassembled WGS sequence"/>
</dbReference>
<comment type="caution">
    <text evidence="2">The sequence shown here is derived from an EMBL/GenBank/DDBJ whole genome shotgun (WGS) entry which is preliminary data.</text>
</comment>
<evidence type="ECO:0000259" key="1">
    <source>
        <dbReference type="PROSITE" id="PS51819"/>
    </source>
</evidence>
<dbReference type="RefSeq" id="WP_386064404.1">
    <property type="nucleotide sequence ID" value="NZ_JBHLTQ010000006.1"/>
</dbReference>
<accession>A0ABV6QBP8</accession>
<protein>
    <submittedName>
        <fullName evidence="2">VOC family protein</fullName>
    </submittedName>
</protein>
<evidence type="ECO:0000313" key="3">
    <source>
        <dbReference type="Proteomes" id="UP001589832"/>
    </source>
</evidence>
<keyword evidence="3" id="KW-1185">Reference proteome</keyword>
<sequence length="125" mass="14346">MNLNQVTIPSLDVETATEFYKKLGLKLIVKSLPRYVRFECPDGDSTFSIHKVEALPKGNGIILYFEVDNLPETISDLKQKGITFNTEILEQPWLWNEAYLNDPDGNAIIIYHAGKNRKNPPWRIN</sequence>
<proteinExistence type="predicted"/>